<feature type="compositionally biased region" description="Basic and acidic residues" evidence="1">
    <location>
        <begin position="139"/>
        <end position="153"/>
    </location>
</feature>
<evidence type="ECO:0000313" key="2">
    <source>
        <dbReference type="EMBL" id="CAK9228572.1"/>
    </source>
</evidence>
<gene>
    <name evidence="2" type="ORF">CSSPTR1EN2_LOCUS19212</name>
</gene>
<feature type="compositionally biased region" description="Low complexity" evidence="1">
    <location>
        <begin position="113"/>
        <end position="122"/>
    </location>
</feature>
<accession>A0ABP0UTQ8</accession>
<evidence type="ECO:0000256" key="1">
    <source>
        <dbReference type="SAM" id="MobiDB-lite"/>
    </source>
</evidence>
<dbReference type="Proteomes" id="UP001497512">
    <property type="component" value="Chromosome 6"/>
</dbReference>
<evidence type="ECO:0000313" key="3">
    <source>
        <dbReference type="Proteomes" id="UP001497512"/>
    </source>
</evidence>
<name>A0ABP0UTQ8_9BRYO</name>
<dbReference type="EMBL" id="OZ019898">
    <property type="protein sequence ID" value="CAK9228572.1"/>
    <property type="molecule type" value="Genomic_DNA"/>
</dbReference>
<proteinExistence type="predicted"/>
<feature type="region of interest" description="Disordered" evidence="1">
    <location>
        <begin position="1"/>
        <end position="153"/>
    </location>
</feature>
<keyword evidence="3" id="KW-1185">Reference proteome</keyword>
<sequence length="153" mass="16309">MSLVDYASDDDAGDSEPQPMVASPSHSNQGDLPEPRSQSAAYVQPATTPLVRLPDATELLGGSMQEGTSNNSTGDHASRVATAMATSRKRPQLNGGAHALHSTKFPRRNVTPSGTTMSSTGGILVPPQIRGRSNVSTEDLDRLFVRRPQRRSE</sequence>
<reference evidence="2" key="1">
    <citation type="submission" date="2024-02" db="EMBL/GenBank/DDBJ databases">
        <authorList>
            <consortium name="ELIXIR-Norway"/>
            <consortium name="Elixir Norway"/>
        </authorList>
    </citation>
    <scope>NUCLEOTIDE SEQUENCE</scope>
</reference>
<organism evidence="2 3">
    <name type="scientific">Sphagnum troendelagicum</name>
    <dbReference type="NCBI Taxonomy" id="128251"/>
    <lineage>
        <taxon>Eukaryota</taxon>
        <taxon>Viridiplantae</taxon>
        <taxon>Streptophyta</taxon>
        <taxon>Embryophyta</taxon>
        <taxon>Bryophyta</taxon>
        <taxon>Sphagnophytina</taxon>
        <taxon>Sphagnopsida</taxon>
        <taxon>Sphagnales</taxon>
        <taxon>Sphagnaceae</taxon>
        <taxon>Sphagnum</taxon>
    </lineage>
</organism>
<feature type="compositionally biased region" description="Polar residues" evidence="1">
    <location>
        <begin position="65"/>
        <end position="75"/>
    </location>
</feature>
<protein>
    <submittedName>
        <fullName evidence="2">Uncharacterized protein</fullName>
    </submittedName>
</protein>
<feature type="compositionally biased region" description="Polar residues" evidence="1">
    <location>
        <begin position="24"/>
        <end position="47"/>
    </location>
</feature>